<evidence type="ECO:0000313" key="2">
    <source>
        <dbReference type="Proteomes" id="UP000814128"/>
    </source>
</evidence>
<keyword evidence="2" id="KW-1185">Reference proteome</keyword>
<reference evidence="1" key="2">
    <citation type="journal article" date="2022" name="New Phytol.">
        <title>Evolutionary transition to the ectomycorrhizal habit in the genomes of a hyperdiverse lineage of mushroom-forming fungi.</title>
        <authorList>
            <person name="Looney B."/>
            <person name="Miyauchi S."/>
            <person name="Morin E."/>
            <person name="Drula E."/>
            <person name="Courty P.E."/>
            <person name="Kohler A."/>
            <person name="Kuo A."/>
            <person name="LaButti K."/>
            <person name="Pangilinan J."/>
            <person name="Lipzen A."/>
            <person name="Riley R."/>
            <person name="Andreopoulos W."/>
            <person name="He G."/>
            <person name="Johnson J."/>
            <person name="Nolan M."/>
            <person name="Tritt A."/>
            <person name="Barry K.W."/>
            <person name="Grigoriev I.V."/>
            <person name="Nagy L.G."/>
            <person name="Hibbett D."/>
            <person name="Henrissat B."/>
            <person name="Matheny P.B."/>
            <person name="Labbe J."/>
            <person name="Martin F.M."/>
        </authorList>
    </citation>
    <scope>NUCLEOTIDE SEQUENCE</scope>
    <source>
        <strain evidence="1">EC-137</strain>
    </source>
</reference>
<sequence length="171" mass="18522">MFKDQDYSYSTPLSALSILFAKSLQTIGLHCNGPWSHPTKERHITAVLSLDPAILIPLQGKLLDQPSLIEEQAPPPMLQVLRDILHAYNLNSPLSLVDAILSHKQPLLSGMLCTLSLCKLSSANATAADLAVSCAKIFETLCGTCIRIRKSQDVGFTSELSDSAPSSGFTW</sequence>
<accession>A0ACB8Q8S8</accession>
<evidence type="ECO:0000313" key="1">
    <source>
        <dbReference type="EMBL" id="KAI0027621.1"/>
    </source>
</evidence>
<name>A0ACB8Q8S8_9AGAM</name>
<dbReference type="EMBL" id="MU273867">
    <property type="protein sequence ID" value="KAI0027621.1"/>
    <property type="molecule type" value="Genomic_DNA"/>
</dbReference>
<organism evidence="1 2">
    <name type="scientific">Vararia minispora EC-137</name>
    <dbReference type="NCBI Taxonomy" id="1314806"/>
    <lineage>
        <taxon>Eukaryota</taxon>
        <taxon>Fungi</taxon>
        <taxon>Dikarya</taxon>
        <taxon>Basidiomycota</taxon>
        <taxon>Agaricomycotina</taxon>
        <taxon>Agaricomycetes</taxon>
        <taxon>Russulales</taxon>
        <taxon>Lachnocladiaceae</taxon>
        <taxon>Vararia</taxon>
    </lineage>
</organism>
<reference evidence="1" key="1">
    <citation type="submission" date="2021-02" db="EMBL/GenBank/DDBJ databases">
        <authorList>
            <consortium name="DOE Joint Genome Institute"/>
            <person name="Ahrendt S."/>
            <person name="Looney B.P."/>
            <person name="Miyauchi S."/>
            <person name="Morin E."/>
            <person name="Drula E."/>
            <person name="Courty P.E."/>
            <person name="Chicoki N."/>
            <person name="Fauchery L."/>
            <person name="Kohler A."/>
            <person name="Kuo A."/>
            <person name="Labutti K."/>
            <person name="Pangilinan J."/>
            <person name="Lipzen A."/>
            <person name="Riley R."/>
            <person name="Andreopoulos W."/>
            <person name="He G."/>
            <person name="Johnson J."/>
            <person name="Barry K.W."/>
            <person name="Grigoriev I.V."/>
            <person name="Nagy L."/>
            <person name="Hibbett D."/>
            <person name="Henrissat B."/>
            <person name="Matheny P.B."/>
            <person name="Labbe J."/>
            <person name="Martin F."/>
        </authorList>
    </citation>
    <scope>NUCLEOTIDE SEQUENCE</scope>
    <source>
        <strain evidence="1">EC-137</strain>
    </source>
</reference>
<comment type="caution">
    <text evidence="1">The sequence shown here is derived from an EMBL/GenBank/DDBJ whole genome shotgun (WGS) entry which is preliminary data.</text>
</comment>
<gene>
    <name evidence="1" type="ORF">K488DRAFT_74391</name>
</gene>
<dbReference type="Proteomes" id="UP000814128">
    <property type="component" value="Unassembled WGS sequence"/>
</dbReference>
<protein>
    <submittedName>
        <fullName evidence="1">Uncharacterized protein</fullName>
    </submittedName>
</protein>
<proteinExistence type="predicted"/>